<feature type="binding site" evidence="6">
    <location>
        <begin position="20"/>
        <end position="22"/>
    </location>
    <ligand>
        <name>FMN</name>
        <dbReference type="ChEBI" id="CHEBI:58210"/>
    </ligand>
</feature>
<dbReference type="SUPFAM" id="SSF52218">
    <property type="entry name" value="Flavoproteins"/>
    <property type="match status" value="1"/>
</dbReference>
<dbReference type="InterPro" id="IPR023048">
    <property type="entry name" value="NADH:quinone_OxRdtase_FMN_depd"/>
</dbReference>
<dbReference type="RefSeq" id="WP_127749250.1">
    <property type="nucleotide sequence ID" value="NZ_CP033219.1"/>
</dbReference>
<organism evidence="8 9">
    <name type="scientific">Parasedimentitalea marina</name>
    <dbReference type="NCBI Taxonomy" id="2483033"/>
    <lineage>
        <taxon>Bacteria</taxon>
        <taxon>Pseudomonadati</taxon>
        <taxon>Pseudomonadota</taxon>
        <taxon>Alphaproteobacteria</taxon>
        <taxon>Rhodobacterales</taxon>
        <taxon>Paracoccaceae</taxon>
        <taxon>Parasedimentitalea</taxon>
    </lineage>
</organism>
<dbReference type="HAMAP" id="MF_01216">
    <property type="entry name" value="Azoreductase_type1"/>
    <property type="match status" value="1"/>
</dbReference>
<dbReference type="InterPro" id="IPR029039">
    <property type="entry name" value="Flavoprotein-like_sf"/>
</dbReference>
<protein>
    <recommendedName>
        <fullName evidence="6">FMN dependent NADH:quinone oxidoreductase</fullName>
        <ecNumber evidence="6">1.6.5.-</ecNumber>
    </recommendedName>
    <alternativeName>
        <fullName evidence="6">Azo-dye reductase</fullName>
    </alternativeName>
    <alternativeName>
        <fullName evidence="6">FMN-dependent NADH-azo compound oxidoreductase</fullName>
    </alternativeName>
    <alternativeName>
        <fullName evidence="6">FMN-dependent NADH-azoreductase</fullName>
        <ecNumber evidence="6">1.7.1.17</ecNumber>
    </alternativeName>
</protein>
<keyword evidence="2 6" id="KW-0288">FMN</keyword>
<reference evidence="8 9" key="1">
    <citation type="submission" date="2018-10" db="EMBL/GenBank/DDBJ databases">
        <title>Parasedimentitalea marina sp. nov., a psychrophilic bacterium isolated from deep seawater of the New Britain Trench.</title>
        <authorList>
            <person name="Cao J."/>
        </authorList>
    </citation>
    <scope>NUCLEOTIDE SEQUENCE [LARGE SCALE GENOMIC DNA]</scope>
    <source>
        <strain evidence="8 9">W43</strain>
    </source>
</reference>
<evidence type="ECO:0000256" key="4">
    <source>
        <dbReference type="ARBA" id="ARBA00023027"/>
    </source>
</evidence>
<evidence type="ECO:0000313" key="8">
    <source>
        <dbReference type="EMBL" id="AZV78695.1"/>
    </source>
</evidence>
<accession>A0A3T0N3U2</accession>
<feature type="binding site" evidence="6">
    <location>
        <position position="14"/>
    </location>
    <ligand>
        <name>FMN</name>
        <dbReference type="ChEBI" id="CHEBI:58210"/>
    </ligand>
</feature>
<dbReference type="OrthoDB" id="9787136at2"/>
<comment type="function">
    <text evidence="6">Quinone reductase that provides resistance to thiol-specific stress caused by electrophilic quinones.</text>
</comment>
<comment type="similarity">
    <text evidence="6">Belongs to the azoreductase type 1 family.</text>
</comment>
<sequence length="210" mass="23477">MTTQTKNVLIIKSSPAADDSVSNAIADFLEEQLTAKDEQYKFTVRDLTKTPPPLYDTEILRAFYTPDEELDEKQRQIVVPSLVYINELKAADIVVVASPMHNFSTTTLLKAYIDQICRWGLTFQYGPNGYEGFLKNKKAIIISCAGGDFTLEAEKHKDFQSPYLEHIFNFIGIEDVTVVPAHGLNMGDEIAAHSKQAAKEKLEELAMSAL</sequence>
<dbReference type="GO" id="GO:0010181">
    <property type="term" value="F:FMN binding"/>
    <property type="evidence" value="ECO:0007669"/>
    <property type="project" value="UniProtKB-UniRule"/>
</dbReference>
<comment type="function">
    <text evidence="6">Also exhibits azoreductase activity. Catalyzes the reductive cleavage of the azo bond in aromatic azo compounds to the corresponding amines.</text>
</comment>
<gene>
    <name evidence="6" type="primary">azoR</name>
    <name evidence="8" type="ORF">EBB79_12980</name>
</gene>
<evidence type="ECO:0000256" key="5">
    <source>
        <dbReference type="ARBA" id="ARBA00048542"/>
    </source>
</evidence>
<keyword evidence="1 6" id="KW-0285">Flavoprotein</keyword>
<dbReference type="GO" id="GO:0016655">
    <property type="term" value="F:oxidoreductase activity, acting on NAD(P)H, quinone or similar compound as acceptor"/>
    <property type="evidence" value="ECO:0007669"/>
    <property type="project" value="InterPro"/>
</dbReference>
<dbReference type="KEGG" id="sedi:EBB79_12980"/>
<comment type="caution">
    <text evidence="6">Lacks conserved residue(s) required for the propagation of feature annotation.</text>
</comment>
<keyword evidence="9" id="KW-1185">Reference proteome</keyword>
<evidence type="ECO:0000256" key="3">
    <source>
        <dbReference type="ARBA" id="ARBA00023002"/>
    </source>
</evidence>
<dbReference type="Pfam" id="PF02525">
    <property type="entry name" value="Flavodoxin_2"/>
    <property type="match status" value="1"/>
</dbReference>
<evidence type="ECO:0000256" key="2">
    <source>
        <dbReference type="ARBA" id="ARBA00022643"/>
    </source>
</evidence>
<comment type="catalytic activity">
    <reaction evidence="6">
        <text>2 a quinone + NADH + H(+) = 2 a 1,4-benzosemiquinone + NAD(+)</text>
        <dbReference type="Rhea" id="RHEA:65952"/>
        <dbReference type="ChEBI" id="CHEBI:15378"/>
        <dbReference type="ChEBI" id="CHEBI:57540"/>
        <dbReference type="ChEBI" id="CHEBI:57945"/>
        <dbReference type="ChEBI" id="CHEBI:132124"/>
        <dbReference type="ChEBI" id="CHEBI:134225"/>
    </reaction>
</comment>
<dbReference type="PANTHER" id="PTHR43741:SF2">
    <property type="entry name" value="FMN-DEPENDENT NADH:QUINONE OXIDOREDUCTASE"/>
    <property type="match status" value="1"/>
</dbReference>
<dbReference type="EMBL" id="CP033219">
    <property type="protein sequence ID" value="AZV78695.1"/>
    <property type="molecule type" value="Genomic_DNA"/>
</dbReference>
<feature type="domain" description="Flavodoxin-like fold" evidence="7">
    <location>
        <begin position="6"/>
        <end position="204"/>
    </location>
</feature>
<dbReference type="GO" id="GO:0009055">
    <property type="term" value="F:electron transfer activity"/>
    <property type="evidence" value="ECO:0007669"/>
    <property type="project" value="UniProtKB-UniRule"/>
</dbReference>
<keyword evidence="3 6" id="KW-0560">Oxidoreductase</keyword>
<dbReference type="GO" id="GO:0016652">
    <property type="term" value="F:oxidoreductase activity, acting on NAD(P)H as acceptor"/>
    <property type="evidence" value="ECO:0007669"/>
    <property type="project" value="UniProtKB-UniRule"/>
</dbReference>
<dbReference type="AlphaFoldDB" id="A0A3T0N3U2"/>
<evidence type="ECO:0000313" key="9">
    <source>
        <dbReference type="Proteomes" id="UP000283063"/>
    </source>
</evidence>
<dbReference type="EC" id="1.7.1.17" evidence="6"/>
<evidence type="ECO:0000259" key="7">
    <source>
        <dbReference type="Pfam" id="PF02525"/>
    </source>
</evidence>
<dbReference type="PANTHER" id="PTHR43741">
    <property type="entry name" value="FMN-DEPENDENT NADH-AZOREDUCTASE 1"/>
    <property type="match status" value="1"/>
</dbReference>
<comment type="cofactor">
    <cofactor evidence="6">
        <name>FMN</name>
        <dbReference type="ChEBI" id="CHEBI:58210"/>
    </cofactor>
    <text evidence="6">Binds 1 FMN per subunit.</text>
</comment>
<dbReference type="InterPro" id="IPR050104">
    <property type="entry name" value="FMN-dep_NADH:Q_OxRdtase_AzoR1"/>
</dbReference>
<comment type="subunit">
    <text evidence="6">Homodimer.</text>
</comment>
<dbReference type="Proteomes" id="UP000283063">
    <property type="component" value="Chromosome"/>
</dbReference>
<comment type="catalytic activity">
    <reaction evidence="5">
        <text>N,N-dimethyl-1,4-phenylenediamine + anthranilate + 2 NAD(+) = 2-(4-dimethylaminophenyl)diazenylbenzoate + 2 NADH + 2 H(+)</text>
        <dbReference type="Rhea" id="RHEA:55872"/>
        <dbReference type="ChEBI" id="CHEBI:15378"/>
        <dbReference type="ChEBI" id="CHEBI:15783"/>
        <dbReference type="ChEBI" id="CHEBI:16567"/>
        <dbReference type="ChEBI" id="CHEBI:57540"/>
        <dbReference type="ChEBI" id="CHEBI:57945"/>
        <dbReference type="ChEBI" id="CHEBI:71579"/>
        <dbReference type="EC" id="1.7.1.17"/>
    </reaction>
    <physiologicalReaction direction="right-to-left" evidence="5">
        <dbReference type="Rhea" id="RHEA:55874"/>
    </physiologicalReaction>
</comment>
<dbReference type="InterPro" id="IPR003680">
    <property type="entry name" value="Flavodoxin_fold"/>
</dbReference>
<keyword evidence="4 6" id="KW-0520">NAD</keyword>
<dbReference type="Gene3D" id="3.40.50.360">
    <property type="match status" value="1"/>
</dbReference>
<name>A0A3T0N3U2_9RHOB</name>
<dbReference type="EC" id="1.6.5.-" evidence="6"/>
<evidence type="ECO:0000256" key="1">
    <source>
        <dbReference type="ARBA" id="ARBA00022630"/>
    </source>
</evidence>
<evidence type="ECO:0000256" key="6">
    <source>
        <dbReference type="HAMAP-Rule" id="MF_01216"/>
    </source>
</evidence>
<proteinExistence type="inferred from homology"/>